<feature type="repeat" description="ANK" evidence="3">
    <location>
        <begin position="394"/>
        <end position="426"/>
    </location>
</feature>
<dbReference type="Gene3D" id="1.25.40.20">
    <property type="entry name" value="Ankyrin repeat-containing domain"/>
    <property type="match status" value="5"/>
</dbReference>
<proteinExistence type="predicted"/>
<feature type="repeat" description="ANK" evidence="3">
    <location>
        <begin position="841"/>
        <end position="863"/>
    </location>
</feature>
<feature type="repeat" description="ANK" evidence="3">
    <location>
        <begin position="361"/>
        <end position="393"/>
    </location>
</feature>
<dbReference type="SUPFAM" id="SSF49899">
    <property type="entry name" value="Concanavalin A-like lectins/glucanases"/>
    <property type="match status" value="1"/>
</dbReference>
<dbReference type="PANTHER" id="PTHR24198">
    <property type="entry name" value="ANKYRIN REPEAT AND PROTEIN KINASE DOMAIN-CONTAINING PROTEIN"/>
    <property type="match status" value="1"/>
</dbReference>
<feature type="repeat" description="ANK" evidence="3">
    <location>
        <begin position="610"/>
        <end position="632"/>
    </location>
</feature>
<reference evidence="5" key="1">
    <citation type="journal article" date="2023" name="IMA Fungus">
        <title>Comparative genomic study of the Penicillium genus elucidates a diverse pangenome and 15 lateral gene transfer events.</title>
        <authorList>
            <person name="Petersen C."/>
            <person name="Sorensen T."/>
            <person name="Nielsen M.R."/>
            <person name="Sondergaard T.E."/>
            <person name="Sorensen J.L."/>
            <person name="Fitzpatrick D.A."/>
            <person name="Frisvad J.C."/>
            <person name="Nielsen K.L."/>
        </authorList>
    </citation>
    <scope>NUCLEOTIDE SEQUENCE</scope>
    <source>
        <strain evidence="5">IBT 12815</strain>
    </source>
</reference>
<dbReference type="InterPro" id="IPR013320">
    <property type="entry name" value="ConA-like_dom_sf"/>
</dbReference>
<feature type="repeat" description="ANK" evidence="3">
    <location>
        <begin position="974"/>
        <end position="1006"/>
    </location>
</feature>
<comment type="caution">
    <text evidence="5">The sequence shown here is derived from an EMBL/GenBank/DDBJ whole genome shotgun (WGS) entry which is preliminary data.</text>
</comment>
<dbReference type="PROSITE" id="PS50297">
    <property type="entry name" value="ANK_REP_REGION"/>
    <property type="match status" value="12"/>
</dbReference>
<evidence type="ECO:0000256" key="3">
    <source>
        <dbReference type="PROSITE-ProRule" id="PRU00023"/>
    </source>
</evidence>
<dbReference type="Pfam" id="PF00622">
    <property type="entry name" value="SPRY"/>
    <property type="match status" value="1"/>
</dbReference>
<protein>
    <recommendedName>
        <fullName evidence="4">B30.2/SPRY domain-containing protein</fullName>
    </recommendedName>
</protein>
<feature type="repeat" description="ANK" evidence="3">
    <location>
        <begin position="644"/>
        <end position="676"/>
    </location>
</feature>
<keyword evidence="2 3" id="KW-0040">ANK repeat</keyword>
<organism evidence="5 6">
    <name type="scientific">Penicillium hordei</name>
    <dbReference type="NCBI Taxonomy" id="40994"/>
    <lineage>
        <taxon>Eukaryota</taxon>
        <taxon>Fungi</taxon>
        <taxon>Dikarya</taxon>
        <taxon>Ascomycota</taxon>
        <taxon>Pezizomycotina</taxon>
        <taxon>Eurotiomycetes</taxon>
        <taxon>Eurotiomycetidae</taxon>
        <taxon>Eurotiales</taxon>
        <taxon>Aspergillaceae</taxon>
        <taxon>Penicillium</taxon>
    </lineage>
</organism>
<dbReference type="EMBL" id="JAQJAE010000001">
    <property type="protein sequence ID" value="KAJ5618019.1"/>
    <property type="molecule type" value="Genomic_DNA"/>
</dbReference>
<evidence type="ECO:0000313" key="6">
    <source>
        <dbReference type="Proteomes" id="UP001213799"/>
    </source>
</evidence>
<feature type="repeat" description="ANK" evidence="3">
    <location>
        <begin position="775"/>
        <end position="807"/>
    </location>
</feature>
<dbReference type="PRINTS" id="PR01415">
    <property type="entry name" value="ANKYRIN"/>
</dbReference>
<dbReference type="CDD" id="cd12885">
    <property type="entry name" value="SPRY_RanBP_like"/>
    <property type="match status" value="1"/>
</dbReference>
<evidence type="ECO:0000256" key="2">
    <source>
        <dbReference type="ARBA" id="ARBA00023043"/>
    </source>
</evidence>
<feature type="repeat" description="ANK" evidence="3">
    <location>
        <begin position="1040"/>
        <end position="1072"/>
    </location>
</feature>
<evidence type="ECO:0000313" key="5">
    <source>
        <dbReference type="EMBL" id="KAJ5618019.1"/>
    </source>
</evidence>
<dbReference type="Proteomes" id="UP001213799">
    <property type="component" value="Unassembled WGS sequence"/>
</dbReference>
<dbReference type="InterPro" id="IPR001870">
    <property type="entry name" value="B30.2/SPRY"/>
</dbReference>
<dbReference type="Pfam" id="PF00023">
    <property type="entry name" value="Ank"/>
    <property type="match status" value="3"/>
</dbReference>
<keyword evidence="1" id="KW-0677">Repeat</keyword>
<dbReference type="RefSeq" id="XP_056759186.1">
    <property type="nucleotide sequence ID" value="XM_056894191.1"/>
</dbReference>
<gene>
    <name evidence="5" type="ORF">N7537_003133</name>
</gene>
<dbReference type="Pfam" id="PF12796">
    <property type="entry name" value="Ank_2"/>
    <property type="match status" value="6"/>
</dbReference>
<dbReference type="Gene3D" id="2.60.120.920">
    <property type="match status" value="1"/>
</dbReference>
<dbReference type="PROSITE" id="PS50188">
    <property type="entry name" value="B302_SPRY"/>
    <property type="match status" value="1"/>
</dbReference>
<feature type="repeat" description="ANK" evidence="3">
    <location>
        <begin position="1073"/>
        <end position="1105"/>
    </location>
</feature>
<dbReference type="SUPFAM" id="SSF48403">
    <property type="entry name" value="Ankyrin repeat"/>
    <property type="match status" value="3"/>
</dbReference>
<feature type="repeat" description="ANK" evidence="3">
    <location>
        <begin position="427"/>
        <end position="459"/>
    </location>
</feature>
<dbReference type="InterPro" id="IPR003877">
    <property type="entry name" value="SPRY_dom"/>
</dbReference>
<sequence length="1506" mass="164601">MEDIDILLLPQGDEGSGFRTQNVGNQRARRVLVDRGDTLVARSSIVTIDHGTLTPDNEETNELGEPATLLVFEFRFICHKQSRRFCNAKITLTFDDASGNTRNQPEIHRMWPEGAFALNKKTTTRNVKHTVSGGLSAGNSPITAGNLGYEWQMEAPQDQVHYTSLRGIKRMFDKNMGLFSHEALLESCLDYLDLVLPQLKKASSHNSLAPELGLLRYVTLCWPRHCQEDESDKSVIRAFQFLSREKDCGVWIMWYNKLERNGNPIPEAEQTPLQIACRFGLVGLVKHCIPITKVAENAQPIMDGAIEIAARYGYEEIIKVLLSHSAVASPIALSLAVRTGSESCVTEIINAGVNVDQEDKKSYSPLHYSVLAGFPGITALLLANGATIDKAGPDGATALHLAAMTGHNVMVEGLLKSNATINLPDASGYDALKAAARAGSSGIVRLLIEAGANPHTFANDGNNALHVALEAGDLAVISIILDRTQDVTSCNQAGYRPLDLAAQQGNLHILQELIQRLGNPSVDNIMQYGDESTEDTWRFPEDSRLPLLAISARHGHRDIIKWFLQSSNRIGREAGSWAIYEAAAGGHVEVLEELLPRGESEKWPVALDQMGQTPLHMAAKRGNRAALEGLLEYHQFHVDMTDGRKWTALHQAAASGNNSIIDLLIENGATIAYADCEEKTPLHIAAQQGQLKVLQQLLTVMSEVDVMDSKGETPFSLAVEQGHTEIVSYLYETHDITKDLGYHKPVLHRAALYGHNDLVRLFIDYKWDVNSRAIFGQTPLHFTAHNDHLEVASTLIDAGADFNTVDEFGRTPLYHAASHNSPNVAQRLLKAGANPNPLDNEDDTPLYQAAYRGNLEVVKVLLSELLHEGLNLQCSGGWTALHAAYDSPEIVKTLLAAGANPFILDSYSKTSLALAFENSYEETCNELISAMEKQALQDVNLQMAAIHEIAAVGNIQALDRLFVSGVDFDIRGEDGATALHHACRNGQKETVEMLIQRGADIQRVSSRWGAPITAASAGGSAEIVELLLSKGVKINSVNEEDDTALTLALAMGHTEIARLLLKNGANLNHMGRKHGSALKIAIERENLDFVKLLLENGANFAIDTPGSPPLLHVAAQINNRDIMEALVEAGMNDLAVRDSAGRSLLIVAIFNKAQQIVDFLLEHRELNLDVQDGAGRTALIIAAAQGSHVVTELLLRKANPDIPDMEGKTALIHSILSEDIQTIQELLQHQASLAVSDVRGHNPLYWACLTDNTEVFEVILQAAQDSESLISLSEYALQAAVAVKRSDFVQKLLSNPDVNPNAPSPDGWSPLFTAQHLKLPEIERQLLDANAVEDVPTSSEPYPRPSRFHPQDRHVALHVSETGKEVTVGACPIDPYNTDEPHGAIRSDYPMNGIGFFYFEVTIKKGAAENVIGVGFCDEKAPLHHMLGWDEGSWGYHGDDGKTYGRGFGIEYGDVYSTGDTIGCYVNPSRGTAFYTINGKSLRQSPFLAFLPPLIYPPLIIPNAFD</sequence>
<dbReference type="PROSITE" id="PS50088">
    <property type="entry name" value="ANK_REPEAT"/>
    <property type="match status" value="15"/>
</dbReference>
<dbReference type="InterPro" id="IPR036770">
    <property type="entry name" value="Ankyrin_rpt-contain_sf"/>
</dbReference>
<dbReference type="PANTHER" id="PTHR24198:SF165">
    <property type="entry name" value="ANKYRIN REPEAT-CONTAINING PROTEIN-RELATED"/>
    <property type="match status" value="1"/>
</dbReference>
<reference evidence="5" key="2">
    <citation type="submission" date="2023-01" db="EMBL/GenBank/DDBJ databases">
        <authorList>
            <person name="Petersen C."/>
        </authorList>
    </citation>
    <scope>NUCLEOTIDE SEQUENCE</scope>
    <source>
        <strain evidence="5">IBT 12815</strain>
    </source>
</reference>
<feature type="repeat" description="ANK" evidence="3">
    <location>
        <begin position="493"/>
        <end position="525"/>
    </location>
</feature>
<dbReference type="SMART" id="SM00449">
    <property type="entry name" value="SPRY"/>
    <property type="match status" value="1"/>
</dbReference>
<feature type="repeat" description="ANK" evidence="3">
    <location>
        <begin position="808"/>
        <end position="840"/>
    </location>
</feature>
<accession>A0AAD6H9F8</accession>
<dbReference type="InterPro" id="IPR044736">
    <property type="entry name" value="Gid1/RanBPM/SPLA_SPRY"/>
</dbReference>
<dbReference type="InterPro" id="IPR002110">
    <property type="entry name" value="Ankyrin_rpt"/>
</dbReference>
<dbReference type="GeneID" id="81584433"/>
<feature type="repeat" description="ANK" evidence="3">
    <location>
        <begin position="677"/>
        <end position="709"/>
    </location>
</feature>
<feature type="repeat" description="ANK" evidence="3">
    <location>
        <begin position="460"/>
        <end position="492"/>
    </location>
</feature>
<name>A0AAD6H9F8_9EURO</name>
<dbReference type="SMART" id="SM00248">
    <property type="entry name" value="ANK"/>
    <property type="match status" value="31"/>
</dbReference>
<feature type="repeat" description="ANK" evidence="3">
    <location>
        <begin position="1007"/>
        <end position="1039"/>
    </location>
</feature>
<evidence type="ECO:0000259" key="4">
    <source>
        <dbReference type="PROSITE" id="PS50188"/>
    </source>
</evidence>
<keyword evidence="6" id="KW-1185">Reference proteome</keyword>
<feature type="domain" description="B30.2/SPRY" evidence="4">
    <location>
        <begin position="1326"/>
        <end position="1506"/>
    </location>
</feature>
<evidence type="ECO:0000256" key="1">
    <source>
        <dbReference type="ARBA" id="ARBA00022737"/>
    </source>
</evidence>
<dbReference type="InterPro" id="IPR043136">
    <property type="entry name" value="B30.2/SPRY_sf"/>
</dbReference>